<dbReference type="InterPro" id="IPR011990">
    <property type="entry name" value="TPR-like_helical_dom_sf"/>
</dbReference>
<dbReference type="InterPro" id="IPR016032">
    <property type="entry name" value="Sig_transdc_resp-reg_C-effctor"/>
</dbReference>
<dbReference type="SMART" id="SM00421">
    <property type="entry name" value="HTH_LUXR"/>
    <property type="match status" value="1"/>
</dbReference>
<dbReference type="SUPFAM" id="SSF52540">
    <property type="entry name" value="P-loop containing nucleoside triphosphate hydrolases"/>
    <property type="match status" value="1"/>
</dbReference>
<dbReference type="PANTHER" id="PTHR16305">
    <property type="entry name" value="TESTICULAR SOLUBLE ADENYLYL CYCLASE"/>
    <property type="match status" value="1"/>
</dbReference>
<dbReference type="PROSITE" id="PS00622">
    <property type="entry name" value="HTH_LUXR_1"/>
    <property type="match status" value="1"/>
</dbReference>
<evidence type="ECO:0000313" key="5">
    <source>
        <dbReference type="Proteomes" id="UP001500620"/>
    </source>
</evidence>
<evidence type="ECO:0000256" key="1">
    <source>
        <dbReference type="ARBA" id="ARBA00022741"/>
    </source>
</evidence>
<comment type="caution">
    <text evidence="4">The sequence shown here is derived from an EMBL/GenBank/DDBJ whole genome shotgun (WGS) entry which is preliminary data.</text>
</comment>
<dbReference type="Gene3D" id="3.40.50.300">
    <property type="entry name" value="P-loop containing nucleotide triphosphate hydrolases"/>
    <property type="match status" value="1"/>
</dbReference>
<keyword evidence="5" id="KW-1185">Reference proteome</keyword>
<accession>A0ABP8DP73</accession>
<dbReference type="PANTHER" id="PTHR16305:SF28">
    <property type="entry name" value="GUANYLATE CYCLASE DOMAIN-CONTAINING PROTEIN"/>
    <property type="match status" value="1"/>
</dbReference>
<dbReference type="PROSITE" id="PS50043">
    <property type="entry name" value="HTH_LUXR_2"/>
    <property type="match status" value="1"/>
</dbReference>
<dbReference type="Pfam" id="PF13191">
    <property type="entry name" value="AAA_16"/>
    <property type="match status" value="1"/>
</dbReference>
<dbReference type="PRINTS" id="PR00038">
    <property type="entry name" value="HTHLUXR"/>
</dbReference>
<dbReference type="InterPro" id="IPR041664">
    <property type="entry name" value="AAA_16"/>
</dbReference>
<feature type="domain" description="HTH luxR-type" evidence="3">
    <location>
        <begin position="814"/>
        <end position="878"/>
    </location>
</feature>
<dbReference type="InterPro" id="IPR036388">
    <property type="entry name" value="WH-like_DNA-bd_sf"/>
</dbReference>
<evidence type="ECO:0000259" key="3">
    <source>
        <dbReference type="PROSITE" id="PS50043"/>
    </source>
</evidence>
<dbReference type="CDD" id="cd06170">
    <property type="entry name" value="LuxR_C_like"/>
    <property type="match status" value="1"/>
</dbReference>
<gene>
    <name evidence="4" type="ORF">GCM10022255_090860</name>
</gene>
<proteinExistence type="predicted"/>
<dbReference type="InterPro" id="IPR000792">
    <property type="entry name" value="Tscrpt_reg_LuxR_C"/>
</dbReference>
<evidence type="ECO:0000313" key="4">
    <source>
        <dbReference type="EMBL" id="GAA4260796.1"/>
    </source>
</evidence>
<dbReference type="Gene3D" id="1.10.10.10">
    <property type="entry name" value="Winged helix-like DNA-binding domain superfamily/Winged helix DNA-binding domain"/>
    <property type="match status" value="1"/>
</dbReference>
<protein>
    <recommendedName>
        <fullName evidence="3">HTH luxR-type domain-containing protein</fullName>
    </recommendedName>
</protein>
<sequence>MVSAVTAWPFVSRHAELERIADVLAGSDHSAVIITGRSGVGKSRLAREALRRARDDGWPVLHVAVSVAAAAIPLSAVAALLPAGAGLDDPVALLVACLDHLRATFGGRRVVVGVDDADLLDPASTVLLGHLLQQGAVFVVATVATPAAPPEPLDALWRAGHAIRIELGALDRGACERLLHLSLLGPVTALAALALWEASQGNVLYLRELVLGAIEDGALVGTGGVWALRAPLRPGAGVAAIVRRRLADLPEHDRQVLDLLAVCGPLGADDVAEQFPAADLPQLEAREWIVVRVDERRHQIALAHPLHGAILREGIPTLAARRLLLDQIDRVVAHGARRASDPLQLATWRLDATGDGDVALLAEAAVAARAAGDNARAKRLAGAVLRAARHLPASIVLAETLADEGDPAGAEAVLAAADDPAADPDTYATWAVTRSLNLAYRLGRLDDAARSLRAAADVVGPAYDERLVAMRAMLSAYAGRPREALELVNTVGPPGRDAGPRTAGPLPPGRSLAWHVRSASLAELGQLDEAEDLCRLAHTWPEPGGGPPPAAVHLSVLATVLDLRGQFSAALDVCAQGQQEAAAAGDRSLSAVFATIAGWTQLDRGDVAAAVVAFRAALSETGTVATSDAVLSPVAGLVMATALAGAVDRPALERLTAALDAAASGTAGPIIQLQRALAWVEAQHGNVPAALTRLVGVAERCARVGAYTREFRLLHDVVRLGRPEMVLGRLRDLPWATEITATVRAHAEAAVRGDGTGLLTVAHRYAALDALLAAAETATHAAATGDGRHRSRAGVLATQWLARCPDVRTPGLLRPVTTSPLSTREREIAVLAAKGHASRAIADQLFLSVRTVNNHLQSAYTKLGVSNRGELAAALRLGPAPEEGV</sequence>
<reference evidence="5" key="1">
    <citation type="journal article" date="2019" name="Int. J. Syst. Evol. Microbiol.">
        <title>The Global Catalogue of Microorganisms (GCM) 10K type strain sequencing project: providing services to taxonomists for standard genome sequencing and annotation.</title>
        <authorList>
            <consortium name="The Broad Institute Genomics Platform"/>
            <consortium name="The Broad Institute Genome Sequencing Center for Infectious Disease"/>
            <person name="Wu L."/>
            <person name="Ma J."/>
        </authorList>
    </citation>
    <scope>NUCLEOTIDE SEQUENCE [LARGE SCALE GENOMIC DNA]</scope>
    <source>
        <strain evidence="5">JCM 17441</strain>
    </source>
</reference>
<dbReference type="Proteomes" id="UP001500620">
    <property type="component" value="Unassembled WGS sequence"/>
</dbReference>
<dbReference type="SUPFAM" id="SSF46894">
    <property type="entry name" value="C-terminal effector domain of the bipartite response regulators"/>
    <property type="match status" value="1"/>
</dbReference>
<dbReference type="EMBL" id="BAABAT010000042">
    <property type="protein sequence ID" value="GAA4260796.1"/>
    <property type="molecule type" value="Genomic_DNA"/>
</dbReference>
<dbReference type="Pfam" id="PF00196">
    <property type="entry name" value="GerE"/>
    <property type="match status" value="1"/>
</dbReference>
<dbReference type="SUPFAM" id="SSF48452">
    <property type="entry name" value="TPR-like"/>
    <property type="match status" value="1"/>
</dbReference>
<keyword evidence="1" id="KW-0547">Nucleotide-binding</keyword>
<evidence type="ECO:0000256" key="2">
    <source>
        <dbReference type="ARBA" id="ARBA00022840"/>
    </source>
</evidence>
<organism evidence="4 5">
    <name type="scientific">Dactylosporangium darangshiense</name>
    <dbReference type="NCBI Taxonomy" id="579108"/>
    <lineage>
        <taxon>Bacteria</taxon>
        <taxon>Bacillati</taxon>
        <taxon>Actinomycetota</taxon>
        <taxon>Actinomycetes</taxon>
        <taxon>Micromonosporales</taxon>
        <taxon>Micromonosporaceae</taxon>
        <taxon>Dactylosporangium</taxon>
    </lineage>
</organism>
<keyword evidence="2" id="KW-0067">ATP-binding</keyword>
<name>A0ABP8DP73_9ACTN</name>
<dbReference type="InterPro" id="IPR027417">
    <property type="entry name" value="P-loop_NTPase"/>
</dbReference>
<dbReference type="Gene3D" id="1.25.40.10">
    <property type="entry name" value="Tetratricopeptide repeat domain"/>
    <property type="match status" value="1"/>
</dbReference>